<gene>
    <name evidence="3" type="ORF">HUO14_07580</name>
</gene>
<dbReference type="Gene3D" id="3.40.50.720">
    <property type="entry name" value="NAD(P)-binding Rossmann-like Domain"/>
    <property type="match status" value="1"/>
</dbReference>
<evidence type="ECO:0000256" key="2">
    <source>
        <dbReference type="ARBA" id="ARBA00023002"/>
    </source>
</evidence>
<dbReference type="InterPro" id="IPR036291">
    <property type="entry name" value="NAD(P)-bd_dom_sf"/>
</dbReference>
<comment type="similarity">
    <text evidence="1">Belongs to the short-chain dehydrogenases/reductases (SDR) family.</text>
</comment>
<dbReference type="PANTHER" id="PTHR43669">
    <property type="entry name" value="5-KETO-D-GLUCONATE 5-REDUCTASE"/>
    <property type="match status" value="1"/>
</dbReference>
<dbReference type="RefSeq" id="WP_176279248.1">
    <property type="nucleotide sequence ID" value="NZ_JABWMH010000002.1"/>
</dbReference>
<evidence type="ECO:0000256" key="1">
    <source>
        <dbReference type="ARBA" id="ARBA00006484"/>
    </source>
</evidence>
<evidence type="ECO:0000313" key="4">
    <source>
        <dbReference type="Proteomes" id="UP000652427"/>
    </source>
</evidence>
<protein>
    <submittedName>
        <fullName evidence="3">SDR family oxidoreductase</fullName>
    </submittedName>
</protein>
<comment type="caution">
    <text evidence="3">The sequence shown here is derived from an EMBL/GenBank/DDBJ whole genome shotgun (WGS) entry which is preliminary data.</text>
</comment>
<evidence type="ECO:0000313" key="3">
    <source>
        <dbReference type="EMBL" id="NVD27759.1"/>
    </source>
</evidence>
<dbReference type="EMBL" id="JABWMH010000002">
    <property type="protein sequence ID" value="NVD27759.1"/>
    <property type="molecule type" value="Genomic_DNA"/>
</dbReference>
<keyword evidence="4" id="KW-1185">Reference proteome</keyword>
<name>A0ABX2N258_9SPHN</name>
<dbReference type="PANTHER" id="PTHR43669:SF3">
    <property type="entry name" value="ALCOHOL DEHYDROGENASE, PUTATIVE (AFU_ORTHOLOGUE AFUA_3G03445)-RELATED"/>
    <property type="match status" value="1"/>
</dbReference>
<dbReference type="CDD" id="cd05233">
    <property type="entry name" value="SDR_c"/>
    <property type="match status" value="1"/>
</dbReference>
<keyword evidence="2" id="KW-0560">Oxidoreductase</keyword>
<proteinExistence type="inferred from homology"/>
<dbReference type="Pfam" id="PF13561">
    <property type="entry name" value="adh_short_C2"/>
    <property type="match status" value="1"/>
</dbReference>
<dbReference type="Proteomes" id="UP000652427">
    <property type="component" value="Unassembled WGS sequence"/>
</dbReference>
<accession>A0ABX2N258</accession>
<dbReference type="InterPro" id="IPR002347">
    <property type="entry name" value="SDR_fam"/>
</dbReference>
<reference evidence="3 4" key="1">
    <citation type="submission" date="2020-06" db="EMBL/GenBank/DDBJ databases">
        <authorList>
            <person name="Kim S.-J."/>
            <person name="Park S.-J."/>
        </authorList>
    </citation>
    <scope>NUCLEOTIDE SEQUENCE [LARGE SCALE GENOMIC DNA]</scope>
    <source>
        <strain evidence="3 4">SW-151</strain>
    </source>
</reference>
<dbReference type="SUPFAM" id="SSF51735">
    <property type="entry name" value="NAD(P)-binding Rossmann-fold domains"/>
    <property type="match status" value="1"/>
</dbReference>
<dbReference type="PRINTS" id="PR00081">
    <property type="entry name" value="GDHRDH"/>
</dbReference>
<dbReference type="NCBIfam" id="NF005681">
    <property type="entry name" value="PRK07478.1"/>
    <property type="match status" value="1"/>
</dbReference>
<sequence>MTLLLNHSIIISGASSGIGAAAAEIFAKQGANLVLVARDETGLQETAAKVTDDGGQAIICAGDICDPQTHEHSVDRAMKSFGRLDGAFNNAGTVGATSPLAEISLETFQNVLTTNLTGAFLAAKNQIPAMIESGGGSIVFTGSFVGVSTGLPTMGAYATAKSGLLGLVRSITADYATQGIRSTALIPGGTHTKMAGNADNREWAASLHAMKRLANPDEIAQAALFLLSNLSSFVSGSTLWADGGNAAVKV</sequence>
<organism evidence="3 4">
    <name type="scientific">Parasphingorhabdus flavimaris</name>
    <dbReference type="NCBI Taxonomy" id="266812"/>
    <lineage>
        <taxon>Bacteria</taxon>
        <taxon>Pseudomonadati</taxon>
        <taxon>Pseudomonadota</taxon>
        <taxon>Alphaproteobacteria</taxon>
        <taxon>Sphingomonadales</taxon>
        <taxon>Sphingomonadaceae</taxon>
        <taxon>Parasphingorhabdus</taxon>
    </lineage>
</organism>